<evidence type="ECO:0000313" key="3">
    <source>
        <dbReference type="EMBL" id="MDC3425629.1"/>
    </source>
</evidence>
<dbReference type="RefSeq" id="WP_272437447.1">
    <property type="nucleotide sequence ID" value="NZ_JAMQKB010000018.1"/>
</dbReference>
<reference evidence="3" key="1">
    <citation type="submission" date="2022-06" db="EMBL/GenBank/DDBJ databases">
        <title>Aquibacillus sp. a new bacterium isolated from soil saline samples.</title>
        <authorList>
            <person name="Galisteo C."/>
            <person name="De La Haba R."/>
            <person name="Sanchez-Porro C."/>
            <person name="Ventosa A."/>
        </authorList>
    </citation>
    <scope>NUCLEOTIDE SEQUENCE</scope>
    <source>
        <strain evidence="3">3ASR75-11</strain>
    </source>
</reference>
<sequence length="117" mass="13711">MRYRILKLVLTLLFTAAVSLPLTVSAHEEAPVDTTNSEVMKEKNCSDKMEMMKEQMKTMMDKHQMMMKEMNSLFTELQNSGKLSEQQMKKMENIKQMMDQMAEKMKKMSTMEGEELK</sequence>
<accession>A0A9X3WYG5</accession>
<protein>
    <submittedName>
        <fullName evidence="3">Uncharacterized protein</fullName>
    </submittedName>
</protein>
<dbReference type="EMBL" id="JAMQKB010000018">
    <property type="protein sequence ID" value="MDC3425629.1"/>
    <property type="molecule type" value="Genomic_DNA"/>
</dbReference>
<keyword evidence="1" id="KW-0175">Coiled coil</keyword>
<dbReference type="Proteomes" id="UP001145050">
    <property type="component" value="Unassembled WGS sequence"/>
</dbReference>
<feature type="signal peptide" evidence="2">
    <location>
        <begin position="1"/>
        <end position="26"/>
    </location>
</feature>
<evidence type="ECO:0000313" key="4">
    <source>
        <dbReference type="Proteomes" id="UP001145050"/>
    </source>
</evidence>
<comment type="caution">
    <text evidence="3">The sequence shown here is derived from an EMBL/GenBank/DDBJ whole genome shotgun (WGS) entry which is preliminary data.</text>
</comment>
<feature type="coiled-coil region" evidence="1">
    <location>
        <begin position="84"/>
        <end position="114"/>
    </location>
</feature>
<evidence type="ECO:0000256" key="1">
    <source>
        <dbReference type="SAM" id="Coils"/>
    </source>
</evidence>
<dbReference type="AlphaFoldDB" id="A0A9X3WYG5"/>
<feature type="chain" id="PRO_5040987580" evidence="2">
    <location>
        <begin position="27"/>
        <end position="117"/>
    </location>
</feature>
<name>A0A9X3WYG5_9BACI</name>
<evidence type="ECO:0000256" key="2">
    <source>
        <dbReference type="SAM" id="SignalP"/>
    </source>
</evidence>
<keyword evidence="4" id="KW-1185">Reference proteome</keyword>
<organism evidence="3 4">
    <name type="scientific">Terrihalobacillus insolitus</name>
    <dbReference type="NCBI Taxonomy" id="2950438"/>
    <lineage>
        <taxon>Bacteria</taxon>
        <taxon>Bacillati</taxon>
        <taxon>Bacillota</taxon>
        <taxon>Bacilli</taxon>
        <taxon>Bacillales</taxon>
        <taxon>Bacillaceae</taxon>
        <taxon>Terrihalobacillus</taxon>
    </lineage>
</organism>
<gene>
    <name evidence="3" type="ORF">NC797_14065</name>
</gene>
<keyword evidence="2" id="KW-0732">Signal</keyword>
<proteinExistence type="predicted"/>